<dbReference type="InterPro" id="IPR012341">
    <property type="entry name" value="6hp_glycosidase-like_sf"/>
</dbReference>
<keyword evidence="2" id="KW-0378">Hydrolase</keyword>
<protein>
    <submittedName>
        <fullName evidence="2">Glycoside hydrolase family 15 protein</fullName>
    </submittedName>
</protein>
<organism evidence="2 3">
    <name type="scientific">Paenibacillus oceani</name>
    <dbReference type="NCBI Taxonomy" id="2772510"/>
    <lineage>
        <taxon>Bacteria</taxon>
        <taxon>Bacillati</taxon>
        <taxon>Bacillota</taxon>
        <taxon>Bacilli</taxon>
        <taxon>Bacillales</taxon>
        <taxon>Paenibacillaceae</taxon>
        <taxon>Paenibacillus</taxon>
    </lineage>
</organism>
<sequence length="671" mass="76859">MPRHFAVGNGSMLINLDRYTRIRDLYYPYVGQLNHVGGYPCRIGLWVDRTFVWLGEEGWNWSSGYVPDSLVTRVTAYHPELELSLEINDGVHQRDNIYLKRIRIDNRSGGEREIRLFFTQDLAINETEVGDTAAYYPHNRTVFHYKKNRYFMANGHAGGTGIDQFSMGVKRFHHAEGTWRDAEDGHLMGNSIAQGSVDSTIGFRLKLEAGGSDYCYYWLSVGESLAEVKRLDQYVRDNDPGKLLDRVQIYWQRWSNKLERRFADLPEAVVSLYKQSLLIVRTQTDVHGAIVAANDTDIMNYNRDHYSYMWPRDGALVAYAMSMAGYHETVVPFYQFCADVIAPEGYLHHKYNPDGTVGSSWHPFIAGGQPRLPIQEDETALVLFSLWHMYRQSGNIELCQSLYGTLIRQAAKFMRSYIDTELRLPKPSYDLWEERYGIYTFTASAVYGGLKAAADFCELFGDTERSDRYRQTAEYIKSGILRHLWDEESGRFARGLYRQDGTWVKDMTPESSVYGIFEFGVLPADDERVRSTMNFLKEQLTIQTGVGGIARYKNDYYFQRSSDIERIPGNPWIICTLWMAEWEIECAKSMEDLASPKATLEWVTHQTLETGVLPEQLDPFDGSPLSVAPLTWSHATFVLAVVKYTNKVKELAELRSHNHERGGGDECGGGK</sequence>
<dbReference type="PANTHER" id="PTHR31616">
    <property type="entry name" value="TREHALASE"/>
    <property type="match status" value="1"/>
</dbReference>
<name>A0A927H0Q5_9BACL</name>
<dbReference type="InterPro" id="IPR011613">
    <property type="entry name" value="GH15-like"/>
</dbReference>
<dbReference type="SUPFAM" id="SSF48208">
    <property type="entry name" value="Six-hairpin glycosidases"/>
    <property type="match status" value="1"/>
</dbReference>
<dbReference type="PANTHER" id="PTHR31616:SF13">
    <property type="entry name" value="GLUCAN 1,4-ALPHA-GLUCOSIDASE"/>
    <property type="match status" value="1"/>
</dbReference>
<accession>A0A927H0Q5</accession>
<evidence type="ECO:0000313" key="3">
    <source>
        <dbReference type="Proteomes" id="UP000639396"/>
    </source>
</evidence>
<proteinExistence type="predicted"/>
<dbReference type="EMBL" id="JACXJA010000020">
    <property type="protein sequence ID" value="MBD2863538.1"/>
    <property type="molecule type" value="Genomic_DNA"/>
</dbReference>
<dbReference type="InterPro" id="IPR008928">
    <property type="entry name" value="6-hairpin_glycosidase_sf"/>
</dbReference>
<evidence type="ECO:0000313" key="2">
    <source>
        <dbReference type="EMBL" id="MBD2863538.1"/>
    </source>
</evidence>
<dbReference type="Pfam" id="PF00723">
    <property type="entry name" value="Glyco_hydro_15"/>
    <property type="match status" value="1"/>
</dbReference>
<evidence type="ECO:0000259" key="1">
    <source>
        <dbReference type="Pfam" id="PF00723"/>
    </source>
</evidence>
<dbReference type="RefSeq" id="WP_190929165.1">
    <property type="nucleotide sequence ID" value="NZ_JACXJA010000020.1"/>
</dbReference>
<feature type="domain" description="GH15-like" evidence="1">
    <location>
        <begin position="278"/>
        <end position="582"/>
    </location>
</feature>
<dbReference type="Proteomes" id="UP000639396">
    <property type="component" value="Unassembled WGS sequence"/>
</dbReference>
<keyword evidence="3" id="KW-1185">Reference proteome</keyword>
<dbReference type="Gene3D" id="1.50.10.10">
    <property type="match status" value="1"/>
</dbReference>
<dbReference type="AlphaFoldDB" id="A0A927H0Q5"/>
<reference evidence="2" key="1">
    <citation type="submission" date="2020-09" db="EMBL/GenBank/DDBJ databases">
        <title>A novel bacterium of genus Paenibacillus, isolated from South China Sea.</title>
        <authorList>
            <person name="Huang H."/>
            <person name="Mo K."/>
            <person name="Hu Y."/>
        </authorList>
    </citation>
    <scope>NUCLEOTIDE SEQUENCE</scope>
    <source>
        <strain evidence="2">IB182363</strain>
    </source>
</reference>
<gene>
    <name evidence="2" type="ORF">IDH45_16205</name>
</gene>
<dbReference type="GO" id="GO:0005975">
    <property type="term" value="P:carbohydrate metabolic process"/>
    <property type="evidence" value="ECO:0007669"/>
    <property type="project" value="InterPro"/>
</dbReference>
<dbReference type="GO" id="GO:0004553">
    <property type="term" value="F:hydrolase activity, hydrolyzing O-glycosyl compounds"/>
    <property type="evidence" value="ECO:0007669"/>
    <property type="project" value="UniProtKB-ARBA"/>
</dbReference>
<comment type="caution">
    <text evidence="2">The sequence shown here is derived from an EMBL/GenBank/DDBJ whole genome shotgun (WGS) entry which is preliminary data.</text>
</comment>